<evidence type="ECO:0000259" key="1">
    <source>
        <dbReference type="Pfam" id="PF10000"/>
    </source>
</evidence>
<accession>A0ABN1Y4P9</accession>
<evidence type="ECO:0000313" key="4">
    <source>
        <dbReference type="Proteomes" id="UP001499863"/>
    </source>
</evidence>
<dbReference type="InterPro" id="IPR045865">
    <property type="entry name" value="ACT-like_dom_sf"/>
</dbReference>
<comment type="caution">
    <text evidence="3">The sequence shown here is derived from an EMBL/GenBank/DDBJ whole genome shotgun (WGS) entry which is preliminary data.</text>
</comment>
<dbReference type="Proteomes" id="UP001499863">
    <property type="component" value="Unassembled WGS sequence"/>
</dbReference>
<name>A0ABN1Y4P9_9ACTN</name>
<proteinExistence type="predicted"/>
<dbReference type="Pfam" id="PF10000">
    <property type="entry name" value="ACT_3"/>
    <property type="match status" value="1"/>
</dbReference>
<dbReference type="InterPro" id="IPR018717">
    <property type="entry name" value="DUF2241"/>
</dbReference>
<dbReference type="Gene3D" id="3.30.2130.10">
    <property type="entry name" value="VC0802-like"/>
    <property type="match status" value="1"/>
</dbReference>
<sequence>MAGERDLTTLLRDLRPLLNPGRYVYCTLPTKVPAGLRPVATVAEPEGVTVVVAQEEADALGLRYEYVAAWITLRIHSALEAVGLTAAVATRLAEEGIGCNVVAGFHHDHLFVAADDAERAVRALEDLSG</sequence>
<evidence type="ECO:0000313" key="3">
    <source>
        <dbReference type="EMBL" id="GAA1397913.1"/>
    </source>
</evidence>
<reference evidence="3 4" key="1">
    <citation type="journal article" date="2019" name="Int. J. Syst. Evol. Microbiol.">
        <title>The Global Catalogue of Microorganisms (GCM) 10K type strain sequencing project: providing services to taxonomists for standard genome sequencing and annotation.</title>
        <authorList>
            <consortium name="The Broad Institute Genomics Platform"/>
            <consortium name="The Broad Institute Genome Sequencing Center for Infectious Disease"/>
            <person name="Wu L."/>
            <person name="Ma J."/>
        </authorList>
    </citation>
    <scope>NUCLEOTIDE SEQUENCE [LARGE SCALE GENOMIC DNA]</scope>
    <source>
        <strain evidence="3 4">JCM 12393</strain>
    </source>
</reference>
<dbReference type="RefSeq" id="WP_344336401.1">
    <property type="nucleotide sequence ID" value="NZ_BAAAKJ010000196.1"/>
</dbReference>
<protein>
    <submittedName>
        <fullName evidence="3">ACT domain-containing protein</fullName>
    </submittedName>
</protein>
<dbReference type="PANTHER" id="PTHR39199">
    <property type="entry name" value="BLR5128 PROTEIN"/>
    <property type="match status" value="1"/>
</dbReference>
<feature type="domain" description="DUF2241" evidence="1">
    <location>
        <begin position="2"/>
        <end position="68"/>
    </location>
</feature>
<dbReference type="InterPro" id="IPR027795">
    <property type="entry name" value="CASTOR_ACT_dom"/>
</dbReference>
<dbReference type="EMBL" id="BAAAKJ010000196">
    <property type="protein sequence ID" value="GAA1397913.1"/>
    <property type="molecule type" value="Genomic_DNA"/>
</dbReference>
<evidence type="ECO:0000259" key="2">
    <source>
        <dbReference type="Pfam" id="PF13840"/>
    </source>
</evidence>
<keyword evidence="4" id="KW-1185">Reference proteome</keyword>
<dbReference type="PANTHER" id="PTHR39199:SF1">
    <property type="entry name" value="BLR5128 PROTEIN"/>
    <property type="match status" value="1"/>
</dbReference>
<feature type="domain" description="CASTOR ACT" evidence="2">
    <location>
        <begin position="69"/>
        <end position="126"/>
    </location>
</feature>
<gene>
    <name evidence="3" type="ORF">GCM10009639_35820</name>
</gene>
<dbReference type="Pfam" id="PF13840">
    <property type="entry name" value="ACT_7"/>
    <property type="match status" value="1"/>
</dbReference>
<dbReference type="SUPFAM" id="SSF55021">
    <property type="entry name" value="ACT-like"/>
    <property type="match status" value="2"/>
</dbReference>
<organism evidence="3 4">
    <name type="scientific">Kitasatospora putterlickiae</name>
    <dbReference type="NCBI Taxonomy" id="221725"/>
    <lineage>
        <taxon>Bacteria</taxon>
        <taxon>Bacillati</taxon>
        <taxon>Actinomycetota</taxon>
        <taxon>Actinomycetes</taxon>
        <taxon>Kitasatosporales</taxon>
        <taxon>Streptomycetaceae</taxon>
        <taxon>Kitasatospora</taxon>
    </lineage>
</organism>